<feature type="domain" description="RecQ-mediated genome instability protein 1 C-terminal OB-fold" evidence="6">
    <location>
        <begin position="561"/>
        <end position="704"/>
    </location>
</feature>
<dbReference type="InterPro" id="IPR013894">
    <property type="entry name" value="RMI1_OB"/>
</dbReference>
<evidence type="ECO:0000256" key="4">
    <source>
        <dbReference type="SAM" id="MobiDB-lite"/>
    </source>
</evidence>
<dbReference type="InterPro" id="IPR032199">
    <property type="entry name" value="RMI1_C"/>
</dbReference>
<dbReference type="PANTHER" id="PTHR14790:SF15">
    <property type="entry name" value="RECQ-MEDIATED GENOME INSTABILITY PROTEIN 1"/>
    <property type="match status" value="1"/>
</dbReference>
<feature type="compositionally biased region" description="Polar residues" evidence="4">
    <location>
        <begin position="706"/>
        <end position="715"/>
    </location>
</feature>
<evidence type="ECO:0000259" key="6">
    <source>
        <dbReference type="Pfam" id="PF16099"/>
    </source>
</evidence>
<evidence type="ECO:0000256" key="3">
    <source>
        <dbReference type="ARBA" id="ARBA00077519"/>
    </source>
</evidence>
<dbReference type="FunFam" id="2.40.50.770:FF:000004">
    <property type="entry name" value="RecQ-mediated instability protein (DUF1767)"/>
    <property type="match status" value="1"/>
</dbReference>
<feature type="compositionally biased region" description="Polar residues" evidence="4">
    <location>
        <begin position="364"/>
        <end position="380"/>
    </location>
</feature>
<feature type="compositionally biased region" description="Polar residues" evidence="4">
    <location>
        <begin position="28"/>
        <end position="41"/>
    </location>
</feature>
<evidence type="ECO:0000259" key="5">
    <source>
        <dbReference type="Pfam" id="PF08585"/>
    </source>
</evidence>
<feature type="region of interest" description="Disordered" evidence="4">
    <location>
        <begin position="706"/>
        <end position="725"/>
    </location>
</feature>
<dbReference type="GO" id="GO:0000724">
    <property type="term" value="P:double-strand break repair via homologous recombination"/>
    <property type="evidence" value="ECO:0007669"/>
    <property type="project" value="TreeGrafter"/>
</dbReference>
<dbReference type="GO" id="GO:0031422">
    <property type="term" value="C:RecQ family helicase-topoisomerase III complex"/>
    <property type="evidence" value="ECO:0007669"/>
    <property type="project" value="TreeGrafter"/>
</dbReference>
<dbReference type="Proteomes" id="UP001454036">
    <property type="component" value="Unassembled WGS sequence"/>
</dbReference>
<dbReference type="SMART" id="SM01161">
    <property type="entry name" value="DUF1767"/>
    <property type="match status" value="1"/>
</dbReference>
<comment type="similarity">
    <text evidence="1">Belongs to the RMI1 family.</text>
</comment>
<dbReference type="Pfam" id="PF08585">
    <property type="entry name" value="RMI1_N_C"/>
    <property type="match status" value="1"/>
</dbReference>
<evidence type="ECO:0000313" key="8">
    <source>
        <dbReference type="Proteomes" id="UP001454036"/>
    </source>
</evidence>
<dbReference type="GO" id="GO:0000712">
    <property type="term" value="P:resolution of meiotic recombination intermediates"/>
    <property type="evidence" value="ECO:0007669"/>
    <property type="project" value="TreeGrafter"/>
</dbReference>
<feature type="compositionally biased region" description="Low complexity" evidence="4">
    <location>
        <begin position="48"/>
        <end position="58"/>
    </location>
</feature>
<feature type="region of interest" description="Disordered" evidence="4">
    <location>
        <begin position="364"/>
        <end position="404"/>
    </location>
</feature>
<feature type="compositionally biased region" description="Polar residues" evidence="4">
    <location>
        <begin position="488"/>
        <end position="504"/>
    </location>
</feature>
<keyword evidence="8" id="KW-1185">Reference proteome</keyword>
<dbReference type="Pfam" id="PF16099">
    <property type="entry name" value="RMI1_C"/>
    <property type="match status" value="1"/>
</dbReference>
<feature type="region of interest" description="Disordered" evidence="4">
    <location>
        <begin position="1"/>
        <end position="66"/>
    </location>
</feature>
<accession>A0AAV3PB87</accession>
<feature type="domain" description="RecQ mediated genome instability protein 1 OB-fold" evidence="5">
    <location>
        <begin position="221"/>
        <end position="332"/>
    </location>
</feature>
<dbReference type="InterPro" id="IPR042470">
    <property type="entry name" value="RMI1_N_C_sf"/>
</dbReference>
<dbReference type="GO" id="GO:0016604">
    <property type="term" value="C:nuclear body"/>
    <property type="evidence" value="ECO:0007669"/>
    <property type="project" value="TreeGrafter"/>
</dbReference>
<sequence length="725" mass="79215">MAGRRKLCILSSPEEDESDIDDVVSPPQFNLQNMSLNSSTKSQRDRTSISPIPLNISSSDDDEQGNVQVNVCGNRHKSSGIRNVQSPKSNVQVNVADIRHERSGIIDAQNLDSNGQVDVNVFRHERSVMRDFQNPNANVNEHERSVFGANTNVEGSVIGGGVGLILRNMGLNLRREWFESCINGLSAGVNGFQRLDDCTKAKMCFDQFFKADMNSCAAGVLPGNVNSLHLVELKGPFILQVDEIVNISCPLRSRYQKAAPGTKRCLKLSMTDGVQRVFGMEYRPIGALDVFAPAGMKVAISNVCVRHGLLMLVPEVFAVLGGVVEELEAARERLVQEVNKPPRGKRTRMGVIPPLASRATLSAWPQGNANAPVQTNNSRMDGSGHFQAAGQGTPYDTPASGRTREHSVLPNHQEAGTTSFSASDLDGAALHTPAFRAPASDRAREHSALRSHQESGTIPFSASALDGAAFRTAASHVPASDSAREHTALQSHQETGTTSFSASSLNGAAFQTPTHRITEDITASSHRHSMETNNSAEAMDVDEINMADGLEFPYILNGEKEAPFTYLATLSTKWATTKGKVRHVQGMIKGALIGVKRFQYKQTDKYELQLHVDDGSLISEILIDHNLVERLIGHPPRVVAAGIESPDGNLVITMKKKLTQFQQFLVNFEGMMFIQFNESYPSPLVMEMNEGCTLSDAWKLLRRLQPSTSTRQPQHGQFDPIELSP</sequence>
<reference evidence="7 8" key="1">
    <citation type="submission" date="2024-01" db="EMBL/GenBank/DDBJ databases">
        <title>The complete chloroplast genome sequence of Lithospermum erythrorhizon: insights into the phylogenetic relationship among Boraginaceae species and the maternal lineages of purple gromwells.</title>
        <authorList>
            <person name="Okada T."/>
            <person name="Watanabe K."/>
        </authorList>
    </citation>
    <scope>NUCLEOTIDE SEQUENCE [LARGE SCALE GENOMIC DNA]</scope>
</reference>
<dbReference type="Gene3D" id="2.40.50.770">
    <property type="entry name" value="RecQ-mediated genome instability protein Rmi1, C-terminal domain"/>
    <property type="match status" value="1"/>
</dbReference>
<evidence type="ECO:0000256" key="1">
    <source>
        <dbReference type="ARBA" id="ARBA00006395"/>
    </source>
</evidence>
<proteinExistence type="inferred from homology"/>
<name>A0AAV3PB87_LITER</name>
<dbReference type="AlphaFoldDB" id="A0AAV3PB87"/>
<dbReference type="PANTHER" id="PTHR14790">
    <property type="entry name" value="RECQ-MEDIATED GENOME INSTABILITY PROTEIN 1 RMI1"/>
    <property type="match status" value="1"/>
</dbReference>
<gene>
    <name evidence="7" type="ORF">LIER_08269</name>
</gene>
<comment type="caution">
    <text evidence="7">The sequence shown here is derived from an EMBL/GenBank/DDBJ whole genome shotgun (WGS) entry which is preliminary data.</text>
</comment>
<feature type="compositionally biased region" description="Acidic residues" evidence="4">
    <location>
        <begin position="13"/>
        <end position="22"/>
    </location>
</feature>
<evidence type="ECO:0000256" key="2">
    <source>
        <dbReference type="ARBA" id="ARBA00018987"/>
    </source>
</evidence>
<protein>
    <recommendedName>
        <fullName evidence="2">RecQ-mediated genome instability protein 1</fullName>
    </recommendedName>
    <alternativeName>
        <fullName evidence="3">BLM-associated protein of 75 kDa homolog</fullName>
    </alternativeName>
</protein>
<evidence type="ECO:0000313" key="7">
    <source>
        <dbReference type="EMBL" id="GAA0148972.1"/>
    </source>
</evidence>
<feature type="region of interest" description="Disordered" evidence="4">
    <location>
        <begin position="476"/>
        <end position="504"/>
    </location>
</feature>
<organism evidence="7 8">
    <name type="scientific">Lithospermum erythrorhizon</name>
    <name type="common">Purple gromwell</name>
    <name type="synonym">Lithospermum officinale var. erythrorhizon</name>
    <dbReference type="NCBI Taxonomy" id="34254"/>
    <lineage>
        <taxon>Eukaryota</taxon>
        <taxon>Viridiplantae</taxon>
        <taxon>Streptophyta</taxon>
        <taxon>Embryophyta</taxon>
        <taxon>Tracheophyta</taxon>
        <taxon>Spermatophyta</taxon>
        <taxon>Magnoliopsida</taxon>
        <taxon>eudicotyledons</taxon>
        <taxon>Gunneridae</taxon>
        <taxon>Pentapetalae</taxon>
        <taxon>asterids</taxon>
        <taxon>lamiids</taxon>
        <taxon>Boraginales</taxon>
        <taxon>Boraginaceae</taxon>
        <taxon>Boraginoideae</taxon>
        <taxon>Lithospermeae</taxon>
        <taxon>Lithospermum</taxon>
    </lineage>
</organism>
<dbReference type="GO" id="GO:0000166">
    <property type="term" value="F:nucleotide binding"/>
    <property type="evidence" value="ECO:0007669"/>
    <property type="project" value="InterPro"/>
</dbReference>
<dbReference type="EMBL" id="BAABME010001328">
    <property type="protein sequence ID" value="GAA0148972.1"/>
    <property type="molecule type" value="Genomic_DNA"/>
</dbReference>